<dbReference type="Proteomes" id="UP000600080">
    <property type="component" value="Unassembled WGS sequence"/>
</dbReference>
<proteinExistence type="predicted"/>
<dbReference type="EMBL" id="BMND01000020">
    <property type="protein sequence ID" value="GGN52357.1"/>
    <property type="molecule type" value="Genomic_DNA"/>
</dbReference>
<dbReference type="RefSeq" id="WP_189100561.1">
    <property type="nucleotide sequence ID" value="NZ_BMND01000020.1"/>
</dbReference>
<comment type="caution">
    <text evidence="1">The sequence shown here is derived from an EMBL/GenBank/DDBJ whole genome shotgun (WGS) entry which is preliminary data.</text>
</comment>
<evidence type="ECO:0000313" key="1">
    <source>
        <dbReference type="EMBL" id="GGN52357.1"/>
    </source>
</evidence>
<evidence type="ECO:0000313" key="2">
    <source>
        <dbReference type="Proteomes" id="UP000600080"/>
    </source>
</evidence>
<name>A0ABQ2JPE2_9ACTN</name>
<sequence>MTTQRRAAADARNEAEAACGELADVLGRTGIVLPSLAVDPVTFGCEPPRVLVELGRCNVETARKLIAVLQRAAR</sequence>
<accession>A0ABQ2JPE2</accession>
<evidence type="ECO:0008006" key="3">
    <source>
        <dbReference type="Google" id="ProtNLM"/>
    </source>
</evidence>
<gene>
    <name evidence="1" type="ORF">GCM10012285_43410</name>
</gene>
<keyword evidence="2" id="KW-1185">Reference proteome</keyword>
<protein>
    <recommendedName>
        <fullName evidence="3">Secreted protein</fullName>
    </recommendedName>
</protein>
<dbReference type="GeneID" id="301550049"/>
<reference evidence="2" key="1">
    <citation type="journal article" date="2019" name="Int. J. Syst. Evol. Microbiol.">
        <title>The Global Catalogue of Microorganisms (GCM) 10K type strain sequencing project: providing services to taxonomists for standard genome sequencing and annotation.</title>
        <authorList>
            <consortium name="The Broad Institute Genomics Platform"/>
            <consortium name="The Broad Institute Genome Sequencing Center for Infectious Disease"/>
            <person name="Wu L."/>
            <person name="Ma J."/>
        </authorList>
    </citation>
    <scope>NUCLEOTIDE SEQUENCE [LARGE SCALE GENOMIC DNA]</scope>
    <source>
        <strain evidence="2">CGMCC 4.7323</strain>
    </source>
</reference>
<organism evidence="1 2">
    <name type="scientific">Streptomyces kronopolitis</name>
    <dbReference type="NCBI Taxonomy" id="1612435"/>
    <lineage>
        <taxon>Bacteria</taxon>
        <taxon>Bacillati</taxon>
        <taxon>Actinomycetota</taxon>
        <taxon>Actinomycetes</taxon>
        <taxon>Kitasatosporales</taxon>
        <taxon>Streptomycetaceae</taxon>
        <taxon>Streptomyces</taxon>
    </lineage>
</organism>